<dbReference type="OrthoDB" id="9954354at2"/>
<organism evidence="1 2">
    <name type="scientific">Hoyosella subflava (strain DSM 45089 / JCM 17490 / NBRC 109087 / DQS3-9A1)</name>
    <name type="common">Amycolicicoccus subflavus</name>
    <dbReference type="NCBI Taxonomy" id="443218"/>
    <lineage>
        <taxon>Bacteria</taxon>
        <taxon>Bacillati</taxon>
        <taxon>Actinomycetota</taxon>
        <taxon>Actinomycetes</taxon>
        <taxon>Mycobacteriales</taxon>
        <taxon>Hoyosellaceae</taxon>
        <taxon>Hoyosella</taxon>
    </lineage>
</organism>
<protein>
    <submittedName>
        <fullName evidence="1">Uncharacterized protein</fullName>
    </submittedName>
</protein>
<sequence>MDPDLLSAPQPGILGAILTVLIGNGPYLSHLADLLSGIGDYNAGQAAVLDVVTGGHEVYQEWDGENWVNVDQTHSQPIIPWNPGSNPGGGDDPLAFLNDLIGG</sequence>
<dbReference type="RefSeq" id="WP_013807858.1">
    <property type="nucleotide sequence ID" value="NC_015564.1"/>
</dbReference>
<accession>F6ELR1</accession>
<proteinExistence type="predicted"/>
<dbReference type="Proteomes" id="UP000009235">
    <property type="component" value="Chromosome"/>
</dbReference>
<dbReference type="AlphaFoldDB" id="F6ELR1"/>
<evidence type="ECO:0000313" key="1">
    <source>
        <dbReference type="EMBL" id="AEF41509.1"/>
    </source>
</evidence>
<reference evidence="1 2" key="1">
    <citation type="journal article" date="2011" name="J. Bacteriol.">
        <title>Complete genome sequence of Amycolicicoccus subflavus DQS3-9A1T, an actinomycete isolated from crude oil-polluted soil.</title>
        <authorList>
            <person name="Cai M."/>
            <person name="Chen W.M."/>
            <person name="Nie Y."/>
            <person name="Chi C.Q."/>
            <person name="Wang Y.N."/>
            <person name="Tang Y.Q."/>
            <person name="Li G.Y."/>
            <person name="Wu X.L."/>
        </authorList>
    </citation>
    <scope>NUCLEOTIDE SEQUENCE [LARGE SCALE GENOMIC DNA]</scope>
    <source>
        <strain evidence="2">DSM 45089 / DQS3-9A1</strain>
    </source>
</reference>
<name>F6ELR1_HOYSD</name>
<dbReference type="EMBL" id="CP002786">
    <property type="protein sequence ID" value="AEF41509.1"/>
    <property type="molecule type" value="Genomic_DNA"/>
</dbReference>
<keyword evidence="2" id="KW-1185">Reference proteome</keyword>
<dbReference type="HOGENOM" id="CLU_2257832_0_0_11"/>
<dbReference type="KEGG" id="asd:AS9A_3064"/>
<evidence type="ECO:0000313" key="2">
    <source>
        <dbReference type="Proteomes" id="UP000009235"/>
    </source>
</evidence>
<gene>
    <name evidence="1" type="ordered locus">AS9A_3064</name>
</gene>